<protein>
    <submittedName>
        <fullName evidence="2">Uncharacterized protein</fullName>
    </submittedName>
</protein>
<comment type="caution">
    <text evidence="2">The sequence shown here is derived from an EMBL/GenBank/DDBJ whole genome shotgun (WGS) entry which is preliminary data.</text>
</comment>
<dbReference type="EMBL" id="BARV01000470">
    <property type="protein sequence ID" value="GAH98835.1"/>
    <property type="molecule type" value="Genomic_DNA"/>
</dbReference>
<evidence type="ECO:0000256" key="1">
    <source>
        <dbReference type="SAM" id="MobiDB-lite"/>
    </source>
</evidence>
<evidence type="ECO:0000313" key="2">
    <source>
        <dbReference type="EMBL" id="GAH98835.1"/>
    </source>
</evidence>
<sequence length="132" mass="15097">MVMIQKGDGSAEIEGKFGGTIFRHDQCGEHAQAPPRGGIPPPRGPPTDRQKAFRFLLNIVRRCFTEEIAAYWQDYANKHPRKNKKGETITLTWFQMFISYNINKVVAGEDPDLLPPGYELIGETSEWCRRFL</sequence>
<accession>X1KYW8</accession>
<gene>
    <name evidence="2" type="ORF">S06H3_01783</name>
</gene>
<proteinExistence type="predicted"/>
<name>X1KYW8_9ZZZZ</name>
<reference evidence="2" key="1">
    <citation type="journal article" date="2014" name="Front. Microbiol.">
        <title>High frequency of phylogenetically diverse reductive dehalogenase-homologous genes in deep subseafloor sedimentary metagenomes.</title>
        <authorList>
            <person name="Kawai M."/>
            <person name="Futagami T."/>
            <person name="Toyoda A."/>
            <person name="Takaki Y."/>
            <person name="Nishi S."/>
            <person name="Hori S."/>
            <person name="Arai W."/>
            <person name="Tsubouchi T."/>
            <person name="Morono Y."/>
            <person name="Uchiyama I."/>
            <person name="Ito T."/>
            <person name="Fujiyama A."/>
            <person name="Inagaki F."/>
            <person name="Takami H."/>
        </authorList>
    </citation>
    <scope>NUCLEOTIDE SEQUENCE</scope>
    <source>
        <strain evidence="2">Expedition CK06-06</strain>
    </source>
</reference>
<dbReference type="AlphaFoldDB" id="X1KYW8"/>
<feature type="region of interest" description="Disordered" evidence="1">
    <location>
        <begin position="28"/>
        <end position="48"/>
    </location>
</feature>
<organism evidence="2">
    <name type="scientific">marine sediment metagenome</name>
    <dbReference type="NCBI Taxonomy" id="412755"/>
    <lineage>
        <taxon>unclassified sequences</taxon>
        <taxon>metagenomes</taxon>
        <taxon>ecological metagenomes</taxon>
    </lineage>
</organism>